<dbReference type="SUPFAM" id="SSF55729">
    <property type="entry name" value="Acyl-CoA N-acyltransferases (Nat)"/>
    <property type="match status" value="1"/>
</dbReference>
<dbReference type="EMBL" id="JAGUCO010000008">
    <property type="protein sequence ID" value="MBS2099063.1"/>
    <property type="molecule type" value="Genomic_DNA"/>
</dbReference>
<evidence type="ECO:0000313" key="3">
    <source>
        <dbReference type="Proteomes" id="UP000708576"/>
    </source>
</evidence>
<evidence type="ECO:0000313" key="2">
    <source>
        <dbReference type="EMBL" id="MBS2099063.1"/>
    </source>
</evidence>
<keyword evidence="3" id="KW-1185">Reference proteome</keyword>
<gene>
    <name evidence="2" type="ORF">KEM10_12295</name>
</gene>
<reference evidence="2 3" key="1">
    <citation type="journal article" date="2015" name="Int. J. Syst. Evol. Microbiol.">
        <title>Carboxylicivirga linearis sp. nov., isolated from a sea cucumber culture pond.</title>
        <authorList>
            <person name="Wang F.Q."/>
            <person name="Zhou Y.X."/>
            <person name="Lin X.Z."/>
            <person name="Chen G.J."/>
            <person name="Du Z.J."/>
        </authorList>
    </citation>
    <scope>NUCLEOTIDE SEQUENCE [LARGE SCALE GENOMIC DNA]</scope>
    <source>
        <strain evidence="2 3">FB218</strain>
    </source>
</reference>
<organism evidence="2 3">
    <name type="scientific">Carboxylicivirga linearis</name>
    <dbReference type="NCBI Taxonomy" id="1628157"/>
    <lineage>
        <taxon>Bacteria</taxon>
        <taxon>Pseudomonadati</taxon>
        <taxon>Bacteroidota</taxon>
        <taxon>Bacteroidia</taxon>
        <taxon>Marinilabiliales</taxon>
        <taxon>Marinilabiliaceae</taxon>
        <taxon>Carboxylicivirga</taxon>
    </lineage>
</organism>
<comment type="caution">
    <text evidence="2">The sequence shown here is derived from an EMBL/GenBank/DDBJ whole genome shotgun (WGS) entry which is preliminary data.</text>
</comment>
<proteinExistence type="predicted"/>
<sequence>MIYEIIKTPDQFISLREDWKQLLEKCEEIGIYQTFEFIYQWYCSVEPESEPRIITVSHNTKIVGIAPLCIQNKKRYKLLKYRELMFLGWGDYKSFLYDQSLPNISAIFKTFFQAIEAMSDEWDKLVLKNLRQDSYLTYFLKKTPYHANLRSYNEAPFITKRNYQTFDDYLQVFKDKRIIANEKRLLKSDPFIFVWLEDVNSIELNEVMDLHIAERNQLNAKEDDEVRTSPFVNSRRKQFHLNLLSQSERLSIAALRRKSDQKIIAYELLYTYKGILYCWNIGYDPGYANYGVLRILNKHVVRYFIESGQFEKYDYGSGAYRWKYQNTNEFCLLYRLEKFSRATKLDLIKSKVGLGAKDS</sequence>
<feature type="domain" description="BioF2-like acetyltransferase" evidence="1">
    <location>
        <begin position="178"/>
        <end position="323"/>
    </location>
</feature>
<dbReference type="InterPro" id="IPR038740">
    <property type="entry name" value="BioF2-like_GNAT_dom"/>
</dbReference>
<protein>
    <submittedName>
        <fullName evidence="2">GNAT family N-acetyltransferase</fullName>
    </submittedName>
</protein>
<dbReference type="Proteomes" id="UP000708576">
    <property type="component" value="Unassembled WGS sequence"/>
</dbReference>
<dbReference type="InterPro" id="IPR016181">
    <property type="entry name" value="Acyl_CoA_acyltransferase"/>
</dbReference>
<name>A0ABS5JVX6_9BACT</name>
<dbReference type="RefSeq" id="WP_212216309.1">
    <property type="nucleotide sequence ID" value="NZ_JAGUCO010000008.1"/>
</dbReference>
<accession>A0ABS5JVX6</accession>
<evidence type="ECO:0000259" key="1">
    <source>
        <dbReference type="Pfam" id="PF13480"/>
    </source>
</evidence>
<dbReference type="Pfam" id="PF13480">
    <property type="entry name" value="Acetyltransf_6"/>
    <property type="match status" value="1"/>
</dbReference>